<comment type="caution">
    <text evidence="1">The sequence shown here is derived from an EMBL/GenBank/DDBJ whole genome shotgun (WGS) entry which is preliminary data.</text>
</comment>
<evidence type="ECO:0000313" key="1">
    <source>
        <dbReference type="EMBL" id="KAL0437616.1"/>
    </source>
</evidence>
<reference evidence="1" key="1">
    <citation type="submission" date="2020-06" db="EMBL/GenBank/DDBJ databases">
        <authorList>
            <person name="Li T."/>
            <person name="Hu X."/>
            <person name="Zhang T."/>
            <person name="Song X."/>
            <person name="Zhang H."/>
            <person name="Dai N."/>
            <person name="Sheng W."/>
            <person name="Hou X."/>
            <person name="Wei L."/>
        </authorList>
    </citation>
    <scope>NUCLEOTIDE SEQUENCE</scope>
    <source>
        <strain evidence="1">G02</strain>
        <tissue evidence="1">Leaf</tissue>
    </source>
</reference>
<name>A0AAW2W8Q8_SESRA</name>
<dbReference type="AlphaFoldDB" id="A0AAW2W8Q8"/>
<dbReference type="InterPro" id="IPR040267">
    <property type="entry name" value="EID1-like"/>
</dbReference>
<dbReference type="PANTHER" id="PTHR31348:SF4">
    <property type="entry name" value="PHYTOCHROME A-ASSOCIATED F-BOX PROTEIN"/>
    <property type="match status" value="1"/>
</dbReference>
<dbReference type="PANTHER" id="PTHR31348">
    <property type="entry name" value="EID1-LIKE F-BOX PROTEIN 2-RELATED"/>
    <property type="match status" value="1"/>
</dbReference>
<sequence length="160" mass="17500">MNRSFGTFVEQSENSATVISLFRKCLISETGFFSKLSDDVILNILYNLQDELGNCARIACVSTKFSSLIRTIYCIIKCSQAIPAIVSDLLPSGASIVGPPAGWASLYKLAVCCPDLVHSGVLLENSNFRIGSEIGPDEDYQENKLLQSTETTIICFSKLF</sequence>
<reference evidence="1" key="2">
    <citation type="journal article" date="2024" name="Plant">
        <title>Genomic evolution and insights into agronomic trait innovations of Sesamum species.</title>
        <authorList>
            <person name="Miao H."/>
            <person name="Wang L."/>
            <person name="Qu L."/>
            <person name="Liu H."/>
            <person name="Sun Y."/>
            <person name="Le M."/>
            <person name="Wang Q."/>
            <person name="Wei S."/>
            <person name="Zheng Y."/>
            <person name="Lin W."/>
            <person name="Duan Y."/>
            <person name="Cao H."/>
            <person name="Xiong S."/>
            <person name="Wang X."/>
            <person name="Wei L."/>
            <person name="Li C."/>
            <person name="Ma Q."/>
            <person name="Ju M."/>
            <person name="Zhao R."/>
            <person name="Li G."/>
            <person name="Mu C."/>
            <person name="Tian Q."/>
            <person name="Mei H."/>
            <person name="Zhang T."/>
            <person name="Gao T."/>
            <person name="Zhang H."/>
        </authorList>
    </citation>
    <scope>NUCLEOTIDE SEQUENCE</scope>
    <source>
        <strain evidence="1">G02</strain>
    </source>
</reference>
<organism evidence="1">
    <name type="scientific">Sesamum radiatum</name>
    <name type="common">Black benniseed</name>
    <dbReference type="NCBI Taxonomy" id="300843"/>
    <lineage>
        <taxon>Eukaryota</taxon>
        <taxon>Viridiplantae</taxon>
        <taxon>Streptophyta</taxon>
        <taxon>Embryophyta</taxon>
        <taxon>Tracheophyta</taxon>
        <taxon>Spermatophyta</taxon>
        <taxon>Magnoliopsida</taxon>
        <taxon>eudicotyledons</taxon>
        <taxon>Gunneridae</taxon>
        <taxon>Pentapetalae</taxon>
        <taxon>asterids</taxon>
        <taxon>lamiids</taxon>
        <taxon>Lamiales</taxon>
        <taxon>Pedaliaceae</taxon>
        <taxon>Sesamum</taxon>
    </lineage>
</organism>
<dbReference type="EMBL" id="JACGWJ010000002">
    <property type="protein sequence ID" value="KAL0437616.1"/>
    <property type="molecule type" value="Genomic_DNA"/>
</dbReference>
<gene>
    <name evidence="1" type="ORF">Sradi_0469500</name>
</gene>
<proteinExistence type="predicted"/>
<accession>A0AAW2W8Q8</accession>
<protein>
    <submittedName>
        <fullName evidence="1">Phytochrome A-associated F-box protein</fullName>
    </submittedName>
</protein>